<dbReference type="PROSITE" id="PS00913">
    <property type="entry name" value="ADH_IRON_1"/>
    <property type="match status" value="1"/>
</dbReference>
<protein>
    <submittedName>
        <fullName evidence="7">Iron-containing alcohol dehydrogenase</fullName>
    </submittedName>
</protein>
<evidence type="ECO:0000259" key="6">
    <source>
        <dbReference type="Pfam" id="PF25137"/>
    </source>
</evidence>
<evidence type="ECO:0000256" key="4">
    <source>
        <dbReference type="ARBA" id="ARBA00023027"/>
    </source>
</evidence>
<keyword evidence="8" id="KW-1185">Reference proteome</keyword>
<gene>
    <name evidence="7" type="ordered locus">Dret_1261</name>
</gene>
<evidence type="ECO:0000313" key="7">
    <source>
        <dbReference type="EMBL" id="ACV68549.1"/>
    </source>
</evidence>
<dbReference type="InterPro" id="IPR001670">
    <property type="entry name" value="ADH_Fe/GldA"/>
</dbReference>
<comment type="cofactor">
    <cofactor evidence="1">
        <name>Fe cation</name>
        <dbReference type="ChEBI" id="CHEBI:24875"/>
    </cofactor>
</comment>
<dbReference type="InterPro" id="IPR039697">
    <property type="entry name" value="Alcohol_dehydrogenase_Fe"/>
</dbReference>
<proteinExistence type="inferred from homology"/>
<dbReference type="CDD" id="cd08551">
    <property type="entry name" value="Fe-ADH"/>
    <property type="match status" value="1"/>
</dbReference>
<dbReference type="STRING" id="485915.Dret_1261"/>
<dbReference type="PANTHER" id="PTHR11496">
    <property type="entry name" value="ALCOHOL DEHYDROGENASE"/>
    <property type="match status" value="1"/>
</dbReference>
<dbReference type="InterPro" id="IPR018211">
    <property type="entry name" value="ADH_Fe_CS"/>
</dbReference>
<dbReference type="Pfam" id="PF00465">
    <property type="entry name" value="Fe-ADH"/>
    <property type="match status" value="1"/>
</dbReference>
<comment type="similarity">
    <text evidence="2">Belongs to the iron-containing alcohol dehydrogenase family.</text>
</comment>
<dbReference type="InterPro" id="IPR056798">
    <property type="entry name" value="ADH_Fe_C"/>
</dbReference>
<dbReference type="Pfam" id="PF25137">
    <property type="entry name" value="ADH_Fe_C"/>
    <property type="match status" value="1"/>
</dbReference>
<sequence>MEFQFAMPSAVRFGPRVASSTGDVVAGMGGSKVLFIYDAGVEAAGLTEGVRQSLEDQGLEVFDYNGVLANPPDTIVEETAAWAKQAGVDSLVALGGGSSIDCAKAINILLTNPAPITQYDGLGLVYAPTLPLVALPTTAGTASEVTSFTIITDTVRKKKMVIGGPHVGADMALLDPELTVGLPPDITASTGMDALTHAIEAYVSKGAMVPTDINALKAIELIAQYIKRATEDGTDREARENMLLGSMLAGFAFNSAVLGLVHSIAHPLSVHCGLPHGVANACVLPYVMAYNAPAVPERMRGIARALGIDVTGQSQKESAQAAVDLVSRLRRDLAIPSLSALGVRQDHFDRVADDALQEISTLFNPKQPTKEDVMSILKQAL</sequence>
<evidence type="ECO:0000256" key="2">
    <source>
        <dbReference type="ARBA" id="ARBA00007358"/>
    </source>
</evidence>
<dbReference type="OrthoDB" id="9778433at2"/>
<reference evidence="8" key="1">
    <citation type="submission" date="2009-09" db="EMBL/GenBank/DDBJ databases">
        <title>The complete chromosome of Desulfohalobium retbaense DSM 5692.</title>
        <authorList>
            <consortium name="US DOE Joint Genome Institute (JGI-PGF)"/>
            <person name="Lucas S."/>
            <person name="Copeland A."/>
            <person name="Lapidus A."/>
            <person name="Glavina del Rio T."/>
            <person name="Dalin E."/>
            <person name="Tice H."/>
            <person name="Bruce D."/>
            <person name="Goodwin L."/>
            <person name="Pitluck S."/>
            <person name="Kyrpides N."/>
            <person name="Mavromatis K."/>
            <person name="Ivanova N."/>
            <person name="Mikhailova N."/>
            <person name="Munk A.C."/>
            <person name="Brettin T."/>
            <person name="Detter J.C."/>
            <person name="Han C."/>
            <person name="Tapia R."/>
            <person name="Larimer F."/>
            <person name="Land M."/>
            <person name="Hauser L."/>
            <person name="Markowitz V."/>
            <person name="Cheng J.-F."/>
            <person name="Hugenholtz P."/>
            <person name="Woyke T."/>
            <person name="Wu D."/>
            <person name="Spring S."/>
            <person name="Klenk H.-P."/>
            <person name="Eisen J.A."/>
        </authorList>
    </citation>
    <scope>NUCLEOTIDE SEQUENCE [LARGE SCALE GENOMIC DNA]</scope>
    <source>
        <strain evidence="8">DSM 5692</strain>
    </source>
</reference>
<evidence type="ECO:0000256" key="1">
    <source>
        <dbReference type="ARBA" id="ARBA00001962"/>
    </source>
</evidence>
<dbReference type="PANTHER" id="PTHR11496:SF102">
    <property type="entry name" value="ALCOHOL DEHYDROGENASE 4"/>
    <property type="match status" value="1"/>
</dbReference>
<dbReference type="Gene3D" id="3.40.50.1970">
    <property type="match status" value="1"/>
</dbReference>
<keyword evidence="3" id="KW-0560">Oxidoreductase</keyword>
<evidence type="ECO:0000259" key="5">
    <source>
        <dbReference type="Pfam" id="PF00465"/>
    </source>
</evidence>
<dbReference type="FunFam" id="3.40.50.1970:FF:000003">
    <property type="entry name" value="Alcohol dehydrogenase, iron-containing"/>
    <property type="match status" value="1"/>
</dbReference>
<accession>C8X1X7</accession>
<evidence type="ECO:0000256" key="3">
    <source>
        <dbReference type="ARBA" id="ARBA00023002"/>
    </source>
</evidence>
<dbReference type="SUPFAM" id="SSF56796">
    <property type="entry name" value="Dehydroquinate synthase-like"/>
    <property type="match status" value="1"/>
</dbReference>
<reference evidence="7 8" key="2">
    <citation type="journal article" date="2010" name="Stand. Genomic Sci.">
        <title>Complete genome sequence of Desulfohalobium retbaense type strain (HR(100)).</title>
        <authorList>
            <person name="Spring S."/>
            <person name="Nolan M."/>
            <person name="Lapidus A."/>
            <person name="Glavina Del Rio T."/>
            <person name="Copeland A."/>
            <person name="Tice H."/>
            <person name="Cheng J.F."/>
            <person name="Lucas S."/>
            <person name="Land M."/>
            <person name="Chen F."/>
            <person name="Bruce D."/>
            <person name="Goodwin L."/>
            <person name="Pitluck S."/>
            <person name="Ivanova N."/>
            <person name="Mavromatis K."/>
            <person name="Mikhailova N."/>
            <person name="Pati A."/>
            <person name="Chen A."/>
            <person name="Palaniappan K."/>
            <person name="Hauser L."/>
            <person name="Chang Y.J."/>
            <person name="Jeffries C.D."/>
            <person name="Munk C."/>
            <person name="Kiss H."/>
            <person name="Chain P."/>
            <person name="Han C."/>
            <person name="Brettin T."/>
            <person name="Detter J.C."/>
            <person name="Schuler E."/>
            <person name="Goker M."/>
            <person name="Rohde M."/>
            <person name="Bristow J."/>
            <person name="Eisen J.A."/>
            <person name="Markowitz V."/>
            <person name="Hugenholtz P."/>
            <person name="Kyrpides N.C."/>
            <person name="Klenk H.P."/>
        </authorList>
    </citation>
    <scope>NUCLEOTIDE SEQUENCE [LARGE SCALE GENOMIC DNA]</scope>
    <source>
        <strain evidence="7 8">DSM 5692</strain>
    </source>
</reference>
<dbReference type="AlphaFoldDB" id="C8X1X7"/>
<keyword evidence="4" id="KW-0520">NAD</keyword>
<dbReference type="KEGG" id="drt:Dret_1261"/>
<dbReference type="FunFam" id="1.20.1090.10:FF:000001">
    <property type="entry name" value="Aldehyde-alcohol dehydrogenase"/>
    <property type="match status" value="1"/>
</dbReference>
<dbReference type="GO" id="GO:0004022">
    <property type="term" value="F:alcohol dehydrogenase (NAD+) activity"/>
    <property type="evidence" value="ECO:0007669"/>
    <property type="project" value="TreeGrafter"/>
</dbReference>
<dbReference type="RefSeq" id="WP_015751696.1">
    <property type="nucleotide sequence ID" value="NC_013223.1"/>
</dbReference>
<dbReference type="Gene3D" id="1.20.1090.10">
    <property type="entry name" value="Dehydroquinate synthase-like - alpha domain"/>
    <property type="match status" value="1"/>
</dbReference>
<feature type="domain" description="Alcohol dehydrogenase iron-type/glycerol dehydrogenase GldA" evidence="5">
    <location>
        <begin position="8"/>
        <end position="176"/>
    </location>
</feature>
<name>C8X1X7_DESRD</name>
<dbReference type="EMBL" id="CP001734">
    <property type="protein sequence ID" value="ACV68549.1"/>
    <property type="molecule type" value="Genomic_DNA"/>
</dbReference>
<dbReference type="eggNOG" id="COG1454">
    <property type="taxonomic scope" value="Bacteria"/>
</dbReference>
<evidence type="ECO:0000313" key="8">
    <source>
        <dbReference type="Proteomes" id="UP000001052"/>
    </source>
</evidence>
<feature type="domain" description="Fe-containing alcohol dehydrogenase-like C-terminal" evidence="6">
    <location>
        <begin position="187"/>
        <end position="381"/>
    </location>
</feature>
<dbReference type="HOGENOM" id="CLU_007207_0_0_7"/>
<dbReference type="GO" id="GO:0046872">
    <property type="term" value="F:metal ion binding"/>
    <property type="evidence" value="ECO:0007669"/>
    <property type="project" value="InterPro"/>
</dbReference>
<organism evidence="7 8">
    <name type="scientific">Desulfohalobium retbaense (strain ATCC 49708 / DSM 5692 / JCM 16813 / HR100)</name>
    <dbReference type="NCBI Taxonomy" id="485915"/>
    <lineage>
        <taxon>Bacteria</taxon>
        <taxon>Pseudomonadati</taxon>
        <taxon>Thermodesulfobacteriota</taxon>
        <taxon>Desulfovibrionia</taxon>
        <taxon>Desulfovibrionales</taxon>
        <taxon>Desulfohalobiaceae</taxon>
        <taxon>Desulfohalobium</taxon>
    </lineage>
</organism>
<dbReference type="Proteomes" id="UP000001052">
    <property type="component" value="Chromosome"/>
</dbReference>